<accession>A0ABN6X553</accession>
<dbReference type="PANTHER" id="PTHR30383">
    <property type="entry name" value="THIOESTERASE 1/PROTEASE 1/LYSOPHOSPHOLIPASE L1"/>
    <property type="match status" value="1"/>
</dbReference>
<evidence type="ECO:0000256" key="1">
    <source>
        <dbReference type="SAM" id="SignalP"/>
    </source>
</evidence>
<evidence type="ECO:0008006" key="6">
    <source>
        <dbReference type="Google" id="ProtNLM"/>
    </source>
</evidence>
<organism evidence="4 5">
    <name type="scientific">Microbacterium suwonense</name>
    <dbReference type="NCBI Taxonomy" id="683047"/>
    <lineage>
        <taxon>Bacteria</taxon>
        <taxon>Bacillati</taxon>
        <taxon>Actinomycetota</taxon>
        <taxon>Actinomycetes</taxon>
        <taxon>Micrococcales</taxon>
        <taxon>Microbacteriaceae</taxon>
        <taxon>Microbacterium</taxon>
    </lineage>
</organism>
<dbReference type="Pfam" id="PF19040">
    <property type="entry name" value="SGNH"/>
    <property type="match status" value="1"/>
</dbReference>
<keyword evidence="1" id="KW-0732">Signal</keyword>
<keyword evidence="5" id="KW-1185">Reference proteome</keyword>
<dbReference type="InterPro" id="IPR043968">
    <property type="entry name" value="SGNH"/>
</dbReference>
<protein>
    <recommendedName>
        <fullName evidence="6">SGNH hydrolase-type esterase domain-containing protein</fullName>
    </recommendedName>
</protein>
<evidence type="ECO:0000259" key="2">
    <source>
        <dbReference type="Pfam" id="PF13472"/>
    </source>
</evidence>
<proteinExistence type="predicted"/>
<evidence type="ECO:0000313" key="5">
    <source>
        <dbReference type="Proteomes" id="UP001321543"/>
    </source>
</evidence>
<sequence length="506" mass="53732">MAKIIAVAVISCVSLGMAAWALSSRASDAPVHRPVAVFLGDSYTVGVGSDGPDWPTTVSAQLGWDAVNLAAGGTGYATEAGMKGCGKEHCGTYLEQSKSIVGVPDIIVIAGGRNDRSSVIAEGARKLFTALRAEYPDTRIIALSPWTDDDPMNEVVEAKITAVQKAAESAGITYVDTGQPFVGHSDLISADGVHPNSAGYAKLSALLTPMLAKATGRPVPVTTPETATVLTIREEQVRTALRATSWPELTPAADQLGDGALVPEWVKDHCLDVSDANVDACAYGDADADETIALLGDEQAIGYMPTLRTAFPDRRIQSLTLQRCPAAAVQVQTRTASGLSRYAECDAHRRWVSEWLTEHKPQTVVVVDTWNTPMRMTADDTVSALREYKTALTGLLSQLTALDAEVIVLAAPPPGYALTECRTATSTPSDCVRTAPREYSDWTRILTDAASPFKTADFVRSDRWLCAARSCPAFVDGVITFADGTHLTDAAARALAPLLVQATAQQ</sequence>
<name>A0ABN6X553_9MICO</name>
<evidence type="ECO:0000313" key="4">
    <source>
        <dbReference type="EMBL" id="BDZ39248.1"/>
    </source>
</evidence>
<dbReference type="InterPro" id="IPR013830">
    <property type="entry name" value="SGNH_hydro"/>
</dbReference>
<feature type="domain" description="SGNH hydrolase-type esterase" evidence="2">
    <location>
        <begin position="38"/>
        <end position="201"/>
    </location>
</feature>
<dbReference type="Proteomes" id="UP001321543">
    <property type="component" value="Chromosome"/>
</dbReference>
<feature type="chain" id="PRO_5046611226" description="SGNH hydrolase-type esterase domain-containing protein" evidence="1">
    <location>
        <begin position="19"/>
        <end position="506"/>
    </location>
</feature>
<dbReference type="EMBL" id="AP027728">
    <property type="protein sequence ID" value="BDZ39248.1"/>
    <property type="molecule type" value="Genomic_DNA"/>
</dbReference>
<dbReference type="InterPro" id="IPR051532">
    <property type="entry name" value="Ester_Hydrolysis_Enzymes"/>
</dbReference>
<feature type="signal peptide" evidence="1">
    <location>
        <begin position="1"/>
        <end position="18"/>
    </location>
</feature>
<dbReference type="InterPro" id="IPR036514">
    <property type="entry name" value="SGNH_hydro_sf"/>
</dbReference>
<dbReference type="SUPFAM" id="SSF52266">
    <property type="entry name" value="SGNH hydrolase"/>
    <property type="match status" value="2"/>
</dbReference>
<gene>
    <name evidence="4" type="ORF">GCM10025863_18620</name>
</gene>
<evidence type="ECO:0000259" key="3">
    <source>
        <dbReference type="Pfam" id="PF19040"/>
    </source>
</evidence>
<feature type="domain" description="SGNH" evidence="3">
    <location>
        <begin position="277"/>
        <end position="500"/>
    </location>
</feature>
<dbReference type="CDD" id="cd00229">
    <property type="entry name" value="SGNH_hydrolase"/>
    <property type="match status" value="1"/>
</dbReference>
<dbReference type="Gene3D" id="3.40.50.1110">
    <property type="entry name" value="SGNH hydrolase"/>
    <property type="match status" value="2"/>
</dbReference>
<dbReference type="RefSeq" id="WP_286299243.1">
    <property type="nucleotide sequence ID" value="NZ_AP027728.1"/>
</dbReference>
<reference evidence="5" key="1">
    <citation type="journal article" date="2019" name="Int. J. Syst. Evol. Microbiol.">
        <title>The Global Catalogue of Microorganisms (GCM) 10K type strain sequencing project: providing services to taxonomists for standard genome sequencing and annotation.</title>
        <authorList>
            <consortium name="The Broad Institute Genomics Platform"/>
            <consortium name="The Broad Institute Genome Sequencing Center for Infectious Disease"/>
            <person name="Wu L."/>
            <person name="Ma J."/>
        </authorList>
    </citation>
    <scope>NUCLEOTIDE SEQUENCE [LARGE SCALE GENOMIC DNA]</scope>
    <source>
        <strain evidence="5">NBRC 106310</strain>
    </source>
</reference>
<dbReference type="Pfam" id="PF13472">
    <property type="entry name" value="Lipase_GDSL_2"/>
    <property type="match status" value="1"/>
</dbReference>